<reference evidence="2 3" key="1">
    <citation type="submission" date="2024-01" db="EMBL/GenBank/DDBJ databases">
        <title>Genome assemblies of Stephania.</title>
        <authorList>
            <person name="Yang L."/>
        </authorList>
    </citation>
    <scope>NUCLEOTIDE SEQUENCE [LARGE SCALE GENOMIC DNA]</scope>
    <source>
        <strain evidence="2">QJT</strain>
        <tissue evidence="2">Leaf</tissue>
    </source>
</reference>
<proteinExistence type="predicted"/>
<protein>
    <submittedName>
        <fullName evidence="2">Uncharacterized protein</fullName>
    </submittedName>
</protein>
<dbReference type="Proteomes" id="UP001417504">
    <property type="component" value="Unassembled WGS sequence"/>
</dbReference>
<gene>
    <name evidence="2" type="ORF">Sjap_020587</name>
</gene>
<accession>A0AAP0HVP9</accession>
<evidence type="ECO:0000313" key="3">
    <source>
        <dbReference type="Proteomes" id="UP001417504"/>
    </source>
</evidence>
<name>A0AAP0HVP9_9MAGN</name>
<organism evidence="2 3">
    <name type="scientific">Stephania japonica</name>
    <dbReference type="NCBI Taxonomy" id="461633"/>
    <lineage>
        <taxon>Eukaryota</taxon>
        <taxon>Viridiplantae</taxon>
        <taxon>Streptophyta</taxon>
        <taxon>Embryophyta</taxon>
        <taxon>Tracheophyta</taxon>
        <taxon>Spermatophyta</taxon>
        <taxon>Magnoliopsida</taxon>
        <taxon>Ranunculales</taxon>
        <taxon>Menispermaceae</taxon>
        <taxon>Menispermoideae</taxon>
        <taxon>Cissampelideae</taxon>
        <taxon>Stephania</taxon>
    </lineage>
</organism>
<evidence type="ECO:0000313" key="2">
    <source>
        <dbReference type="EMBL" id="KAK9103333.1"/>
    </source>
</evidence>
<keyword evidence="3" id="KW-1185">Reference proteome</keyword>
<sequence length="143" mass="15625">MVAARRGVKEPTSRPSSKPKALKPPPKSVKRKGRKEAELVAVVVSQTEPDAEEQAVERPTLSSEGLPPVIHEHDDPSAPTQTSESDDAINYEFRLVLPAEKEHRLEGPVEEGQEGVTTGICSCDNRSTRYKGWRGHSSLGTQC</sequence>
<comment type="caution">
    <text evidence="2">The sequence shown here is derived from an EMBL/GenBank/DDBJ whole genome shotgun (WGS) entry which is preliminary data.</text>
</comment>
<dbReference type="EMBL" id="JBBNAE010000008">
    <property type="protein sequence ID" value="KAK9103333.1"/>
    <property type="molecule type" value="Genomic_DNA"/>
</dbReference>
<feature type="region of interest" description="Disordered" evidence="1">
    <location>
        <begin position="1"/>
        <end position="87"/>
    </location>
</feature>
<dbReference type="AlphaFoldDB" id="A0AAP0HVP9"/>
<evidence type="ECO:0000256" key="1">
    <source>
        <dbReference type="SAM" id="MobiDB-lite"/>
    </source>
</evidence>